<feature type="region of interest" description="Disordered" evidence="1">
    <location>
        <begin position="1"/>
        <end position="23"/>
    </location>
</feature>
<dbReference type="OrthoDB" id="2445130at2759"/>
<sequence length="482" mass="55900">MFLNEDEWYSENEDYEEDYEDEEDYESEVEEMNYERTDRYEQLLHDFKIELGRRLLWEGHSDIAQQWAIQGEESFSDVTRMEWEPQKNVPWPLTLKEVIEASEEENDPKYEGDEGSSDGNYSPSSQWETSDDDESQIEVVINSGSTSLTTLEEETLTEEWKVNKSLTDLVKQENAMMDKFIKWPEDDQEETFEPQAIDISTEEIGIERDEQAMNMDVSIYIPVFLFTKLTPRRCQKLVFAGKTQRFENEFFLYDHPTLNDHIAAQELNLREAVYWVDFYGYPLIANNPNELLILQNWMQDEVQQSEARQLMALQTGIDPGCDRRLVDNNGVLILPVEIKLNYKSVGETIAQRVRGLVDTLPVIRQAAIFQVQKAQNRQKQLHDRKFQNITEFGIGEKVFDWNVVKLCTMEVQVVSTPISTSLIKKDITSPIPSGVIVTPPSFVALPPFAETHDLVESVDATRMALLRAIRLLLNEDLQQLVL</sequence>
<name>A0A9N9FN15_9GLOM</name>
<evidence type="ECO:0000313" key="3">
    <source>
        <dbReference type="Proteomes" id="UP000789405"/>
    </source>
</evidence>
<organism evidence="2 3">
    <name type="scientific">Dentiscutata erythropus</name>
    <dbReference type="NCBI Taxonomy" id="1348616"/>
    <lineage>
        <taxon>Eukaryota</taxon>
        <taxon>Fungi</taxon>
        <taxon>Fungi incertae sedis</taxon>
        <taxon>Mucoromycota</taxon>
        <taxon>Glomeromycotina</taxon>
        <taxon>Glomeromycetes</taxon>
        <taxon>Diversisporales</taxon>
        <taxon>Gigasporaceae</taxon>
        <taxon>Dentiscutata</taxon>
    </lineage>
</organism>
<protein>
    <submittedName>
        <fullName evidence="2">15563_t:CDS:1</fullName>
    </submittedName>
</protein>
<feature type="compositionally biased region" description="Polar residues" evidence="1">
    <location>
        <begin position="117"/>
        <end position="128"/>
    </location>
</feature>
<dbReference type="Proteomes" id="UP000789405">
    <property type="component" value="Unassembled WGS sequence"/>
</dbReference>
<accession>A0A9N9FN15</accession>
<dbReference type="EMBL" id="CAJVPY010002112">
    <property type="protein sequence ID" value="CAG8548977.1"/>
    <property type="molecule type" value="Genomic_DNA"/>
</dbReference>
<evidence type="ECO:0000313" key="2">
    <source>
        <dbReference type="EMBL" id="CAG8548977.1"/>
    </source>
</evidence>
<dbReference type="AlphaFoldDB" id="A0A9N9FN15"/>
<reference evidence="2" key="1">
    <citation type="submission" date="2021-06" db="EMBL/GenBank/DDBJ databases">
        <authorList>
            <person name="Kallberg Y."/>
            <person name="Tangrot J."/>
            <person name="Rosling A."/>
        </authorList>
    </citation>
    <scope>NUCLEOTIDE SEQUENCE</scope>
    <source>
        <strain evidence="2">MA453B</strain>
    </source>
</reference>
<comment type="caution">
    <text evidence="2">The sequence shown here is derived from an EMBL/GenBank/DDBJ whole genome shotgun (WGS) entry which is preliminary data.</text>
</comment>
<evidence type="ECO:0000256" key="1">
    <source>
        <dbReference type="SAM" id="MobiDB-lite"/>
    </source>
</evidence>
<gene>
    <name evidence="2" type="ORF">DERYTH_LOCUS5172</name>
</gene>
<keyword evidence="3" id="KW-1185">Reference proteome</keyword>
<feature type="region of interest" description="Disordered" evidence="1">
    <location>
        <begin position="103"/>
        <end position="134"/>
    </location>
</feature>
<proteinExistence type="predicted"/>